<evidence type="ECO:0000313" key="3">
    <source>
        <dbReference type="Proteomes" id="UP001151760"/>
    </source>
</evidence>
<evidence type="ECO:0000256" key="1">
    <source>
        <dbReference type="SAM" id="MobiDB-lite"/>
    </source>
</evidence>
<organism evidence="2 3">
    <name type="scientific">Tanacetum coccineum</name>
    <dbReference type="NCBI Taxonomy" id="301880"/>
    <lineage>
        <taxon>Eukaryota</taxon>
        <taxon>Viridiplantae</taxon>
        <taxon>Streptophyta</taxon>
        <taxon>Embryophyta</taxon>
        <taxon>Tracheophyta</taxon>
        <taxon>Spermatophyta</taxon>
        <taxon>Magnoliopsida</taxon>
        <taxon>eudicotyledons</taxon>
        <taxon>Gunneridae</taxon>
        <taxon>Pentapetalae</taxon>
        <taxon>asterids</taxon>
        <taxon>campanulids</taxon>
        <taxon>Asterales</taxon>
        <taxon>Asteraceae</taxon>
        <taxon>Asteroideae</taxon>
        <taxon>Anthemideae</taxon>
        <taxon>Anthemidinae</taxon>
        <taxon>Tanacetum</taxon>
    </lineage>
</organism>
<protein>
    <submittedName>
        <fullName evidence="2">Uncharacterized protein</fullName>
    </submittedName>
</protein>
<evidence type="ECO:0000313" key="2">
    <source>
        <dbReference type="EMBL" id="GJT82620.1"/>
    </source>
</evidence>
<accession>A0ABQ5H5H6</accession>
<keyword evidence="3" id="KW-1185">Reference proteome</keyword>
<comment type="caution">
    <text evidence="2">The sequence shown here is derived from an EMBL/GenBank/DDBJ whole genome shotgun (WGS) entry which is preliminary data.</text>
</comment>
<dbReference type="Proteomes" id="UP001151760">
    <property type="component" value="Unassembled WGS sequence"/>
</dbReference>
<sequence length="109" mass="11875">MTHQHAMLKLHEKGIPKKAETAAVLAIREGKIQKDKKEETARGKGFAPQLHESAGGLPKTKLVSHSCSLAGSTSAMKVSNWGGHLHFREVGEQVCNFCKPQGAYLHFSL</sequence>
<dbReference type="EMBL" id="BQNB010019185">
    <property type="protein sequence ID" value="GJT82620.1"/>
    <property type="molecule type" value="Genomic_DNA"/>
</dbReference>
<proteinExistence type="predicted"/>
<gene>
    <name evidence="2" type="ORF">Tco_1056962</name>
</gene>
<reference evidence="2" key="1">
    <citation type="journal article" date="2022" name="Int. J. Mol. Sci.">
        <title>Draft Genome of Tanacetum Coccineum: Genomic Comparison of Closely Related Tanacetum-Family Plants.</title>
        <authorList>
            <person name="Yamashiro T."/>
            <person name="Shiraishi A."/>
            <person name="Nakayama K."/>
            <person name="Satake H."/>
        </authorList>
    </citation>
    <scope>NUCLEOTIDE SEQUENCE</scope>
</reference>
<reference evidence="2" key="2">
    <citation type="submission" date="2022-01" db="EMBL/GenBank/DDBJ databases">
        <authorList>
            <person name="Yamashiro T."/>
            <person name="Shiraishi A."/>
            <person name="Satake H."/>
            <person name="Nakayama K."/>
        </authorList>
    </citation>
    <scope>NUCLEOTIDE SEQUENCE</scope>
</reference>
<name>A0ABQ5H5H6_9ASTR</name>
<feature type="region of interest" description="Disordered" evidence="1">
    <location>
        <begin position="35"/>
        <end position="54"/>
    </location>
</feature>